<protein>
    <submittedName>
        <fullName evidence="1">Uncharacterized protein</fullName>
    </submittedName>
</protein>
<proteinExistence type="predicted"/>
<name>A0A9P5WYH4_9AGAR</name>
<evidence type="ECO:0000313" key="1">
    <source>
        <dbReference type="EMBL" id="KAF9440670.1"/>
    </source>
</evidence>
<dbReference type="EMBL" id="MU152341">
    <property type="protein sequence ID" value="KAF9440670.1"/>
    <property type="molecule type" value="Genomic_DNA"/>
</dbReference>
<dbReference type="Proteomes" id="UP000807342">
    <property type="component" value="Unassembled WGS sequence"/>
</dbReference>
<gene>
    <name evidence="1" type="ORF">P691DRAFT_767401</name>
</gene>
<keyword evidence="2" id="KW-1185">Reference proteome</keyword>
<sequence>MLFSKTDSITLVLTLLSTFYIAAYVRHKRSPNSDCRILGACDVSLRRVCIIHTRSPPGSRRL</sequence>
<evidence type="ECO:0000313" key="2">
    <source>
        <dbReference type="Proteomes" id="UP000807342"/>
    </source>
</evidence>
<comment type="caution">
    <text evidence="1">The sequence shown here is derived from an EMBL/GenBank/DDBJ whole genome shotgun (WGS) entry which is preliminary data.</text>
</comment>
<organism evidence="1 2">
    <name type="scientific">Macrolepiota fuliginosa MF-IS2</name>
    <dbReference type="NCBI Taxonomy" id="1400762"/>
    <lineage>
        <taxon>Eukaryota</taxon>
        <taxon>Fungi</taxon>
        <taxon>Dikarya</taxon>
        <taxon>Basidiomycota</taxon>
        <taxon>Agaricomycotina</taxon>
        <taxon>Agaricomycetes</taxon>
        <taxon>Agaricomycetidae</taxon>
        <taxon>Agaricales</taxon>
        <taxon>Agaricineae</taxon>
        <taxon>Agaricaceae</taxon>
        <taxon>Macrolepiota</taxon>
    </lineage>
</organism>
<accession>A0A9P5WYH4</accession>
<dbReference type="AlphaFoldDB" id="A0A9P5WYH4"/>
<reference evidence="1" key="1">
    <citation type="submission" date="2020-11" db="EMBL/GenBank/DDBJ databases">
        <authorList>
            <consortium name="DOE Joint Genome Institute"/>
            <person name="Ahrendt S."/>
            <person name="Riley R."/>
            <person name="Andreopoulos W."/>
            <person name="Labutti K."/>
            <person name="Pangilinan J."/>
            <person name="Ruiz-Duenas F.J."/>
            <person name="Barrasa J.M."/>
            <person name="Sanchez-Garcia M."/>
            <person name="Camarero S."/>
            <person name="Miyauchi S."/>
            <person name="Serrano A."/>
            <person name="Linde D."/>
            <person name="Babiker R."/>
            <person name="Drula E."/>
            <person name="Ayuso-Fernandez I."/>
            <person name="Pacheco R."/>
            <person name="Padilla G."/>
            <person name="Ferreira P."/>
            <person name="Barriuso J."/>
            <person name="Kellner H."/>
            <person name="Castanera R."/>
            <person name="Alfaro M."/>
            <person name="Ramirez L."/>
            <person name="Pisabarro A.G."/>
            <person name="Kuo A."/>
            <person name="Tritt A."/>
            <person name="Lipzen A."/>
            <person name="He G."/>
            <person name="Yan M."/>
            <person name="Ng V."/>
            <person name="Cullen D."/>
            <person name="Martin F."/>
            <person name="Rosso M.-N."/>
            <person name="Henrissat B."/>
            <person name="Hibbett D."/>
            <person name="Martinez A.T."/>
            <person name="Grigoriev I.V."/>
        </authorList>
    </citation>
    <scope>NUCLEOTIDE SEQUENCE</scope>
    <source>
        <strain evidence="1">MF-IS2</strain>
    </source>
</reference>